<dbReference type="InterPro" id="IPR006119">
    <property type="entry name" value="Resolv_N"/>
</dbReference>
<dbReference type="EMBL" id="WSUT01000005">
    <property type="protein sequence ID" value="MWC42582.1"/>
    <property type="molecule type" value="Genomic_DNA"/>
</dbReference>
<protein>
    <recommendedName>
        <fullName evidence="5">Resolvase/invertase-type recombinase catalytic domain-containing protein</fullName>
    </recommendedName>
</protein>
<accession>A0A6N8LU43</accession>
<dbReference type="AlphaFoldDB" id="A0A6N8LU43"/>
<dbReference type="SMART" id="SM00857">
    <property type="entry name" value="Resolvase"/>
    <property type="match status" value="1"/>
</dbReference>
<dbReference type="PROSITE" id="PS51736">
    <property type="entry name" value="RECOMBINASES_3"/>
    <property type="match status" value="1"/>
</dbReference>
<dbReference type="Proteomes" id="UP000436801">
    <property type="component" value="Unassembled WGS sequence"/>
</dbReference>
<dbReference type="CDD" id="cd03768">
    <property type="entry name" value="SR_ResInv"/>
    <property type="match status" value="1"/>
</dbReference>
<evidence type="ECO:0000256" key="3">
    <source>
        <dbReference type="SAM" id="MobiDB-lite"/>
    </source>
</evidence>
<dbReference type="InterPro" id="IPR050639">
    <property type="entry name" value="SSR_resolvase"/>
</dbReference>
<evidence type="ECO:0000256" key="4">
    <source>
        <dbReference type="SAM" id="Phobius"/>
    </source>
</evidence>
<evidence type="ECO:0000256" key="2">
    <source>
        <dbReference type="ARBA" id="ARBA00023172"/>
    </source>
</evidence>
<keyword evidence="2" id="KW-0233">DNA recombination</keyword>
<comment type="caution">
    <text evidence="6">The sequence shown here is derived from an EMBL/GenBank/DDBJ whole genome shotgun (WGS) entry which is preliminary data.</text>
</comment>
<keyword evidence="4" id="KW-1133">Transmembrane helix</keyword>
<keyword evidence="1" id="KW-0238">DNA-binding</keyword>
<organism evidence="6 7">
    <name type="scientific">Sphingomonas carotinifaciens</name>
    <dbReference type="NCBI Taxonomy" id="1166323"/>
    <lineage>
        <taxon>Bacteria</taxon>
        <taxon>Pseudomonadati</taxon>
        <taxon>Pseudomonadota</taxon>
        <taxon>Alphaproteobacteria</taxon>
        <taxon>Sphingomonadales</taxon>
        <taxon>Sphingomonadaceae</taxon>
        <taxon>Sphingomonas</taxon>
    </lineage>
</organism>
<dbReference type="GO" id="GO:0000150">
    <property type="term" value="F:DNA strand exchange activity"/>
    <property type="evidence" value="ECO:0007669"/>
    <property type="project" value="InterPro"/>
</dbReference>
<keyword evidence="4" id="KW-0812">Transmembrane</keyword>
<gene>
    <name evidence="6" type="ORF">GQR91_02775</name>
</gene>
<sequence length="369" mass="38198">MSDIAYYRVSTGGQTIAAQRGALAGPMGRPFDKEFEDQGVSGSVLARSRPGFSAMLGYVREGDRLHVSAIDRLGRDALDIQATVRALMDKGVEVVVCGLGSITSGAGLLILAVLAQIAEMEREAIRARTRAGLDVAKQSLAATGRTHRGKTSLGRPLKADPASVAAWRVANAASLSATASHFGISAATVKRYLAPTVTSPPVGDDGGEIVARHVAMADDEIAGAADHVIADTGADGLHHDVSVGPGSVPLTIDVGEQVLQAPVPTPRGDEGGEPFVGEVDLPLFPDLPEWRPGGAHQGSAQVGQQAVSLSDAVVKPRRRMTPPHRMGDSRLVGEGVGGKPPVGSVGSVDDEPMLPFDDPQGRFGEQRGG</sequence>
<dbReference type="GO" id="GO:0003677">
    <property type="term" value="F:DNA binding"/>
    <property type="evidence" value="ECO:0007669"/>
    <property type="project" value="UniProtKB-KW"/>
</dbReference>
<dbReference type="Pfam" id="PF00239">
    <property type="entry name" value="Resolvase"/>
    <property type="match status" value="1"/>
</dbReference>
<feature type="domain" description="Resolvase/invertase-type recombinase catalytic" evidence="5">
    <location>
        <begin position="2"/>
        <end position="140"/>
    </location>
</feature>
<evidence type="ECO:0000313" key="7">
    <source>
        <dbReference type="Proteomes" id="UP000436801"/>
    </source>
</evidence>
<name>A0A6N8LU43_9SPHN</name>
<dbReference type="PANTHER" id="PTHR30461:SF2">
    <property type="entry name" value="SERINE RECOMBINASE PINE-RELATED"/>
    <property type="match status" value="1"/>
</dbReference>
<reference evidence="6 7" key="1">
    <citation type="submission" date="2019-12" db="EMBL/GenBank/DDBJ databases">
        <authorList>
            <person name="Zheng J."/>
        </authorList>
    </citation>
    <scope>NUCLEOTIDE SEQUENCE [LARGE SCALE GENOMIC DNA]</scope>
    <source>
        <strain evidence="6 7">DSM 27347</strain>
    </source>
</reference>
<dbReference type="Gene3D" id="3.40.50.1390">
    <property type="entry name" value="Resolvase, N-terminal catalytic domain"/>
    <property type="match status" value="1"/>
</dbReference>
<keyword evidence="4" id="KW-0472">Membrane</keyword>
<evidence type="ECO:0000259" key="5">
    <source>
        <dbReference type="PROSITE" id="PS51736"/>
    </source>
</evidence>
<evidence type="ECO:0000313" key="6">
    <source>
        <dbReference type="EMBL" id="MWC42582.1"/>
    </source>
</evidence>
<feature type="compositionally biased region" description="Polar residues" evidence="3">
    <location>
        <begin position="298"/>
        <end position="308"/>
    </location>
</feature>
<proteinExistence type="predicted"/>
<feature type="transmembrane region" description="Helical" evidence="4">
    <location>
        <begin position="94"/>
        <end position="118"/>
    </location>
</feature>
<evidence type="ECO:0000256" key="1">
    <source>
        <dbReference type="ARBA" id="ARBA00023125"/>
    </source>
</evidence>
<dbReference type="PANTHER" id="PTHR30461">
    <property type="entry name" value="DNA-INVERTASE FROM LAMBDOID PROPHAGE"/>
    <property type="match status" value="1"/>
</dbReference>
<dbReference type="SUPFAM" id="SSF53041">
    <property type="entry name" value="Resolvase-like"/>
    <property type="match status" value="1"/>
</dbReference>
<dbReference type="InterPro" id="IPR036162">
    <property type="entry name" value="Resolvase-like_N_sf"/>
</dbReference>
<feature type="region of interest" description="Disordered" evidence="3">
    <location>
        <begin position="293"/>
        <end position="369"/>
    </location>
</feature>
<dbReference type="OrthoDB" id="114045at2"/>